<dbReference type="EMBL" id="LHPF02000042">
    <property type="protein sequence ID" value="PSC68135.1"/>
    <property type="molecule type" value="Genomic_DNA"/>
</dbReference>
<evidence type="ECO:0000313" key="3">
    <source>
        <dbReference type="Proteomes" id="UP000239649"/>
    </source>
</evidence>
<dbReference type="PANTHER" id="PTHR44329">
    <property type="entry name" value="SERINE/THREONINE-PROTEIN KINASE TNNI3K-RELATED"/>
    <property type="match status" value="1"/>
</dbReference>
<dbReference type="Pfam" id="PF07714">
    <property type="entry name" value="PK_Tyr_Ser-Thr"/>
    <property type="match status" value="1"/>
</dbReference>
<keyword evidence="3" id="KW-1185">Reference proteome</keyword>
<dbReference type="PANTHER" id="PTHR44329:SF289">
    <property type="entry name" value="SERINE_THREONINE-PROTEIN KINASE VIK"/>
    <property type="match status" value="1"/>
</dbReference>
<dbReference type="InterPro" id="IPR000719">
    <property type="entry name" value="Prot_kinase_dom"/>
</dbReference>
<reference evidence="2 3" key="1">
    <citation type="journal article" date="2018" name="Plant J.">
        <title>Genome sequences of Chlorella sorokiniana UTEX 1602 and Micractinium conductrix SAG 241.80: implications to maltose excretion by a green alga.</title>
        <authorList>
            <person name="Arriola M.B."/>
            <person name="Velmurugan N."/>
            <person name="Zhang Y."/>
            <person name="Plunkett M.H."/>
            <person name="Hondzo H."/>
            <person name="Barney B.M."/>
        </authorList>
    </citation>
    <scope>NUCLEOTIDE SEQUENCE [LARGE SCALE GENOMIC DNA]</scope>
    <source>
        <strain evidence="2 3">SAG 241.80</strain>
    </source>
</reference>
<dbReference type="GO" id="GO:0030246">
    <property type="term" value="F:carbohydrate binding"/>
    <property type="evidence" value="ECO:0007669"/>
    <property type="project" value="UniProtKB-KW"/>
</dbReference>
<dbReference type="InterPro" id="IPR011009">
    <property type="entry name" value="Kinase-like_dom_sf"/>
</dbReference>
<sequence>MNEAESQALLLPPPPPPPPSPLVLVLLRRPGLPLPTAGPWSTHCMQEASMMRRLLHPNVVQFMGICVTEQRGMLLQEYCAGKDLEAGRWRAALPAGELPLAPVVWCAGGTYLRDLKPHNILLTQEWVAKIGDVGLARLFNRTRLSLGGQIGTFDYCAPEVLLGRGATPASDVFRYGVILFQKVTGTAAT</sequence>
<evidence type="ECO:0000259" key="1">
    <source>
        <dbReference type="PROSITE" id="PS50011"/>
    </source>
</evidence>
<gene>
    <name evidence="2" type="ORF">C2E20_8291</name>
</gene>
<feature type="domain" description="Protein kinase" evidence="1">
    <location>
        <begin position="1"/>
        <end position="189"/>
    </location>
</feature>
<dbReference type="GO" id="GO:0004674">
    <property type="term" value="F:protein serine/threonine kinase activity"/>
    <property type="evidence" value="ECO:0007669"/>
    <property type="project" value="TreeGrafter"/>
</dbReference>
<dbReference type="PROSITE" id="PS50011">
    <property type="entry name" value="PROTEIN_KINASE_DOM"/>
    <property type="match status" value="1"/>
</dbReference>
<dbReference type="SUPFAM" id="SSF56112">
    <property type="entry name" value="Protein kinase-like (PK-like)"/>
    <property type="match status" value="1"/>
</dbReference>
<dbReference type="SMART" id="SM00220">
    <property type="entry name" value="S_TKc"/>
    <property type="match status" value="1"/>
</dbReference>
<name>A0A2P6V220_9CHLO</name>
<dbReference type="AlphaFoldDB" id="A0A2P6V220"/>
<dbReference type="Proteomes" id="UP000239649">
    <property type="component" value="Unassembled WGS sequence"/>
</dbReference>
<protein>
    <submittedName>
        <fullName evidence="2">G-type lectin S-receptor-like serine threonine-kinase</fullName>
    </submittedName>
</protein>
<dbReference type="STRING" id="554055.A0A2P6V220"/>
<dbReference type="InterPro" id="IPR051681">
    <property type="entry name" value="Ser/Thr_Kinases-Pseudokinases"/>
</dbReference>
<comment type="caution">
    <text evidence="2">The sequence shown here is derived from an EMBL/GenBank/DDBJ whole genome shotgun (WGS) entry which is preliminary data.</text>
</comment>
<proteinExistence type="predicted"/>
<dbReference type="InterPro" id="IPR001245">
    <property type="entry name" value="Ser-Thr/Tyr_kinase_cat_dom"/>
</dbReference>
<dbReference type="Gene3D" id="1.10.510.10">
    <property type="entry name" value="Transferase(Phosphotransferase) domain 1"/>
    <property type="match status" value="1"/>
</dbReference>
<dbReference type="OrthoDB" id="1711006at2759"/>
<accession>A0A2P6V220</accession>
<dbReference type="GO" id="GO:0005524">
    <property type="term" value="F:ATP binding"/>
    <property type="evidence" value="ECO:0007669"/>
    <property type="project" value="InterPro"/>
</dbReference>
<evidence type="ECO:0000313" key="2">
    <source>
        <dbReference type="EMBL" id="PSC68135.1"/>
    </source>
</evidence>
<dbReference type="Gene3D" id="3.30.200.20">
    <property type="entry name" value="Phosphorylase Kinase, domain 1"/>
    <property type="match status" value="1"/>
</dbReference>
<organism evidence="2 3">
    <name type="scientific">Micractinium conductrix</name>
    <dbReference type="NCBI Taxonomy" id="554055"/>
    <lineage>
        <taxon>Eukaryota</taxon>
        <taxon>Viridiplantae</taxon>
        <taxon>Chlorophyta</taxon>
        <taxon>core chlorophytes</taxon>
        <taxon>Trebouxiophyceae</taxon>
        <taxon>Chlorellales</taxon>
        <taxon>Chlorellaceae</taxon>
        <taxon>Chlorella clade</taxon>
        <taxon>Micractinium</taxon>
    </lineage>
</organism>